<keyword evidence="12 15" id="KW-0539">Nucleus</keyword>
<dbReference type="PRINTS" id="PR01663">
    <property type="entry name" value="MCMPROTEIN7"/>
</dbReference>
<comment type="subcellular location">
    <subcellularLocation>
        <location evidence="2">Membrane</location>
        <topology evidence="2">Multi-pass membrane protein</topology>
    </subcellularLocation>
    <subcellularLocation>
        <location evidence="1 15">Nucleus</location>
    </subcellularLocation>
</comment>
<dbReference type="InParanoid" id="A0A2P6N6Q9"/>
<dbReference type="Gene3D" id="3.40.50.300">
    <property type="entry name" value="P-loop containing nucleotide triphosphate hydrolases"/>
    <property type="match status" value="1"/>
</dbReference>
<dbReference type="Gene3D" id="1.20.1080.10">
    <property type="entry name" value="Glycerol uptake facilitator protein"/>
    <property type="match status" value="1"/>
</dbReference>
<dbReference type="InterPro" id="IPR033762">
    <property type="entry name" value="MCM_OB"/>
</dbReference>
<dbReference type="Pfam" id="PF14551">
    <property type="entry name" value="MCM_N"/>
    <property type="match status" value="1"/>
</dbReference>
<dbReference type="EC" id="3.6.4.12" evidence="15"/>
<feature type="domain" description="MCM C-terminal AAA(+) ATPase" evidence="17">
    <location>
        <begin position="364"/>
        <end position="565"/>
    </location>
</feature>
<dbReference type="InterPro" id="IPR000425">
    <property type="entry name" value="MIP"/>
</dbReference>
<comment type="caution">
    <text evidence="18">The sequence shown here is derived from an EMBL/GenBank/DDBJ whole genome shotgun (WGS) entry which is preliminary data.</text>
</comment>
<comment type="catalytic activity">
    <reaction evidence="15">
        <text>ATP + H2O = ADP + phosphate + H(+)</text>
        <dbReference type="Rhea" id="RHEA:13065"/>
        <dbReference type="ChEBI" id="CHEBI:15377"/>
        <dbReference type="ChEBI" id="CHEBI:15378"/>
        <dbReference type="ChEBI" id="CHEBI:30616"/>
        <dbReference type="ChEBI" id="CHEBI:43474"/>
        <dbReference type="ChEBI" id="CHEBI:456216"/>
        <dbReference type="EC" id="3.6.4.12"/>
    </reaction>
</comment>
<dbReference type="SUPFAM" id="SSF81338">
    <property type="entry name" value="Aquaporin-like"/>
    <property type="match status" value="1"/>
</dbReference>
<sequence length="1039" mass="115477">MDPSKAKSFDYEPDLKRCKEFLEKFGTIVEEDGIHNFVYKYERILREVAERRRRVIEISLDDIIEYQSSWSDLVYSIEKNAVRFNALFCKAVDDILSVTETQIQGEDDVVDILWRHRQLRAEEFAAQRAQEEVQESGVKDPRQAAKQMAAELARNFPEELRRRYELRLLPRSSTKPKIVRDVKAGDIGRLIKIKAIVTRATEVQPRVRVATYSCEECGHELYQEVVGAAFMPISRCLSAVCVANRTSGKLSMQSRGSKFQKFQSLRVQELAEHVPVGHIPRTISVHLTGELTRTCTPGEIVTISGIFLPLNAGGGFRGHGGAMLSDTFIDATSMVRFKKSYTSYDVSSVDQETILSLAAQGEKAYSSLAGSIAPEIFGHTDVKKALLLLMVGGSERKLPGGMKIRGDINVCLMGDPGVAKSQLLKHISTVAPRGVYTSGKGSSGVGLTAAVLRDPVTGDLVLEGGSLVLADKGICCIDEFDKMEDSDRTAIHEVMEQQTISIAKAGITTTLNARTSILAAANPAFGRSPSENINLPAALLSRFDLMFVLLDKPDLEYDTALAEHVSFVHRNGHHPPLEIEVFSPEFLRTYISQARKFMPVVPRGLTEYIVSAYTNMRRVESESSVEFSYTTARTLLGILRLSTALARIRFDEEVRESDVSEALRLMHASKSSLYEQEKNKGNRVDVTGDIYGIIRIMAQPNPRAPIMYEQILPKVVAKGYTQQQLDTCLDDYERLDNEEQLLRRIYEGHTLTPDHHETTKPAPPQMSKEEIPLLEKLNSNGQNDVEREEEFGWIYSRTELTDARLWRATLAELMGTFLLVVVSIISNLLHHDDIMTRAAMMGLINICVVFTFEEISGAQLSPPVSWGTFLAGKQSLLRAVVFTLTQMLAAVLAVPAVMALVTPDLRHDDEYKLGATMLQGISPARGLLVESAITFFFIFVDFSLTLNPVQPIIVTKLAAPFVISSVMSINTFYALNLTGACSNPARSFGSAVWSGYWKDHWVYWLAGFLGSSVATLLFRAFVHGNDNKTSSSQGSINNK</sequence>
<keyword evidence="6 15" id="KW-0378">Hydrolase</keyword>
<dbReference type="GO" id="GO:0042555">
    <property type="term" value="C:MCM complex"/>
    <property type="evidence" value="ECO:0007669"/>
    <property type="project" value="InterPro"/>
</dbReference>
<dbReference type="InterPro" id="IPR041562">
    <property type="entry name" value="MCM_lid"/>
</dbReference>
<dbReference type="EMBL" id="MDYQ01000176">
    <property type="protein sequence ID" value="PRP79646.1"/>
    <property type="molecule type" value="Genomic_DNA"/>
</dbReference>
<dbReference type="Pfam" id="PF00230">
    <property type="entry name" value="MIP"/>
    <property type="match status" value="1"/>
</dbReference>
<dbReference type="FunFam" id="3.40.50.300:FF:000826">
    <property type="entry name" value="Replicative DNA helicase Mcm"/>
    <property type="match status" value="1"/>
</dbReference>
<accession>A0A2P6N6Q9</accession>
<comment type="similarity">
    <text evidence="14">Belongs to the MCM family.</text>
</comment>
<keyword evidence="13 15" id="KW-0131">Cell cycle</keyword>
<dbReference type="PROSITE" id="PS00847">
    <property type="entry name" value="MCM_1"/>
    <property type="match status" value="1"/>
</dbReference>
<evidence type="ECO:0000256" key="11">
    <source>
        <dbReference type="ARBA" id="ARBA00023136"/>
    </source>
</evidence>
<dbReference type="InterPro" id="IPR027925">
    <property type="entry name" value="MCM_N"/>
</dbReference>
<evidence type="ECO:0000313" key="19">
    <source>
        <dbReference type="Proteomes" id="UP000241769"/>
    </source>
</evidence>
<evidence type="ECO:0000256" key="1">
    <source>
        <dbReference type="ARBA" id="ARBA00004123"/>
    </source>
</evidence>
<dbReference type="PANTHER" id="PTHR11630">
    <property type="entry name" value="DNA REPLICATION LICENSING FACTOR MCM FAMILY MEMBER"/>
    <property type="match status" value="1"/>
</dbReference>
<evidence type="ECO:0000256" key="15">
    <source>
        <dbReference type="RuleBase" id="RU365012"/>
    </source>
</evidence>
<keyword evidence="8 14" id="KW-0067">ATP-binding</keyword>
<dbReference type="SUPFAM" id="SSF50249">
    <property type="entry name" value="Nucleic acid-binding proteins"/>
    <property type="match status" value="1"/>
</dbReference>
<keyword evidence="9 16" id="KW-1133">Transmembrane helix</keyword>
<dbReference type="OrthoDB" id="3207464at2759"/>
<keyword evidence="4 15" id="KW-0235">DNA replication</keyword>
<comment type="function">
    <text evidence="15">Acts as component of the MCM2-7 complex (MCM complex) which is the replicative helicase essential for 'once per cell cycle' DNA replication initiation and elongation in eukaryotic cells. The active ATPase sites in the MCM2-7 ring are formed through the interaction surfaces of two neighboring subunits such that a critical structure of a conserved arginine finger motif is provided in trans relative to the ATP-binding site of the Walker A box of the adjacent subunit. The six ATPase active sites, however, are likely to contribute differentially to the complex helicase activity.</text>
</comment>
<name>A0A2P6N6Q9_9EUKA</name>
<evidence type="ECO:0000313" key="18">
    <source>
        <dbReference type="EMBL" id="PRP79646.1"/>
    </source>
</evidence>
<keyword evidence="19" id="KW-1185">Reference proteome</keyword>
<evidence type="ECO:0000256" key="10">
    <source>
        <dbReference type="ARBA" id="ARBA00023125"/>
    </source>
</evidence>
<evidence type="ECO:0000256" key="14">
    <source>
        <dbReference type="RuleBase" id="RU004070"/>
    </source>
</evidence>
<dbReference type="STRING" id="1890364.A0A2P6N6Q9"/>
<dbReference type="InterPro" id="IPR008050">
    <property type="entry name" value="MCM7"/>
</dbReference>
<dbReference type="SUPFAM" id="SSF52540">
    <property type="entry name" value="P-loop containing nucleoside triphosphate hydrolases"/>
    <property type="match status" value="1"/>
</dbReference>
<evidence type="ECO:0000256" key="16">
    <source>
        <dbReference type="SAM" id="Phobius"/>
    </source>
</evidence>
<keyword evidence="5 14" id="KW-0547">Nucleotide-binding</keyword>
<evidence type="ECO:0000259" key="17">
    <source>
        <dbReference type="PROSITE" id="PS50051"/>
    </source>
</evidence>
<dbReference type="GO" id="GO:0000727">
    <property type="term" value="P:double-strand break repair via break-induced replication"/>
    <property type="evidence" value="ECO:0007669"/>
    <property type="project" value="TreeGrafter"/>
</dbReference>
<proteinExistence type="inferred from homology"/>
<dbReference type="GO" id="GO:0016020">
    <property type="term" value="C:membrane"/>
    <property type="evidence" value="ECO:0007669"/>
    <property type="project" value="UniProtKB-SubCell"/>
</dbReference>
<dbReference type="GO" id="GO:0005634">
    <property type="term" value="C:nucleus"/>
    <property type="evidence" value="ECO:0007669"/>
    <property type="project" value="UniProtKB-SubCell"/>
</dbReference>
<dbReference type="AlphaFoldDB" id="A0A2P6N6Q9"/>
<dbReference type="InterPro" id="IPR012340">
    <property type="entry name" value="NA-bd_OB-fold"/>
</dbReference>
<evidence type="ECO:0000256" key="12">
    <source>
        <dbReference type="ARBA" id="ARBA00023242"/>
    </source>
</evidence>
<gene>
    <name evidence="15" type="primary">MCM7</name>
    <name evidence="18" type="ORF">PROFUN_10546</name>
</gene>
<dbReference type="CDD" id="cd17758">
    <property type="entry name" value="MCM7"/>
    <property type="match status" value="1"/>
</dbReference>
<dbReference type="GO" id="GO:0017116">
    <property type="term" value="F:single-stranded DNA helicase activity"/>
    <property type="evidence" value="ECO:0007669"/>
    <property type="project" value="TreeGrafter"/>
</dbReference>
<keyword evidence="3 16" id="KW-0812">Transmembrane</keyword>
<keyword evidence="7 15" id="KW-0347">Helicase</keyword>
<evidence type="ECO:0000256" key="7">
    <source>
        <dbReference type="ARBA" id="ARBA00022806"/>
    </source>
</evidence>
<dbReference type="InterPro" id="IPR031327">
    <property type="entry name" value="MCM"/>
</dbReference>
<dbReference type="Pfam" id="PF17207">
    <property type="entry name" value="MCM_OB"/>
    <property type="match status" value="1"/>
</dbReference>
<evidence type="ECO:0000256" key="9">
    <source>
        <dbReference type="ARBA" id="ARBA00022989"/>
    </source>
</evidence>
<feature type="transmembrane region" description="Helical" evidence="16">
    <location>
        <begin position="805"/>
        <end position="826"/>
    </location>
</feature>
<dbReference type="GO" id="GO:0006270">
    <property type="term" value="P:DNA replication initiation"/>
    <property type="evidence" value="ECO:0007669"/>
    <property type="project" value="InterPro"/>
</dbReference>
<protein>
    <recommendedName>
        <fullName evidence="15">DNA replication licensing factor MCM7</fullName>
        <ecNumber evidence="15">3.6.4.12</ecNumber>
    </recommendedName>
</protein>
<evidence type="ECO:0000256" key="8">
    <source>
        <dbReference type="ARBA" id="ARBA00022840"/>
    </source>
</evidence>
<dbReference type="SMART" id="SM00350">
    <property type="entry name" value="MCM"/>
    <property type="match status" value="1"/>
</dbReference>
<dbReference type="PANTHER" id="PTHR11630:SF26">
    <property type="entry name" value="DNA REPLICATION LICENSING FACTOR MCM7"/>
    <property type="match status" value="1"/>
</dbReference>
<dbReference type="Gene3D" id="2.40.50.140">
    <property type="entry name" value="Nucleic acid-binding proteins"/>
    <property type="match status" value="1"/>
</dbReference>
<evidence type="ECO:0000256" key="4">
    <source>
        <dbReference type="ARBA" id="ARBA00022705"/>
    </source>
</evidence>
<evidence type="ECO:0000256" key="13">
    <source>
        <dbReference type="ARBA" id="ARBA00023306"/>
    </source>
</evidence>
<dbReference type="Pfam" id="PF00493">
    <property type="entry name" value="MCM"/>
    <property type="match status" value="1"/>
</dbReference>
<evidence type="ECO:0000256" key="2">
    <source>
        <dbReference type="ARBA" id="ARBA00004141"/>
    </source>
</evidence>
<dbReference type="Pfam" id="PF17855">
    <property type="entry name" value="MCM_lid"/>
    <property type="match status" value="1"/>
</dbReference>
<dbReference type="InterPro" id="IPR027417">
    <property type="entry name" value="P-loop_NTPase"/>
</dbReference>
<dbReference type="PROSITE" id="PS50051">
    <property type="entry name" value="MCM_2"/>
    <property type="match status" value="1"/>
</dbReference>
<dbReference type="FunFam" id="2.20.28.10:FF:000004">
    <property type="entry name" value="DNA replication licensing factor MCM7"/>
    <property type="match status" value="1"/>
</dbReference>
<dbReference type="InterPro" id="IPR023271">
    <property type="entry name" value="Aquaporin-like"/>
</dbReference>
<dbReference type="Gene3D" id="2.20.28.10">
    <property type="match status" value="1"/>
</dbReference>
<evidence type="ECO:0000256" key="3">
    <source>
        <dbReference type="ARBA" id="ARBA00022692"/>
    </source>
</evidence>
<dbReference type="GO" id="GO:0015267">
    <property type="term" value="F:channel activity"/>
    <property type="evidence" value="ECO:0007669"/>
    <property type="project" value="InterPro"/>
</dbReference>
<dbReference type="FunCoup" id="A0A2P6N6Q9">
    <property type="interactions" value="748"/>
</dbReference>
<dbReference type="GO" id="GO:0006271">
    <property type="term" value="P:DNA strand elongation involved in DNA replication"/>
    <property type="evidence" value="ECO:0007669"/>
    <property type="project" value="TreeGrafter"/>
</dbReference>
<keyword evidence="11 16" id="KW-0472">Membrane</keyword>
<dbReference type="SMART" id="SM00382">
    <property type="entry name" value="AAA"/>
    <property type="match status" value="1"/>
</dbReference>
<feature type="transmembrane region" description="Helical" evidence="16">
    <location>
        <begin position="876"/>
        <end position="901"/>
    </location>
</feature>
<dbReference type="InterPro" id="IPR018525">
    <property type="entry name" value="MCM_CS"/>
</dbReference>
<dbReference type="GO" id="GO:0003697">
    <property type="term" value="F:single-stranded DNA binding"/>
    <property type="evidence" value="ECO:0007669"/>
    <property type="project" value="TreeGrafter"/>
</dbReference>
<dbReference type="InterPro" id="IPR003593">
    <property type="entry name" value="AAA+_ATPase"/>
</dbReference>
<dbReference type="GO" id="GO:0005524">
    <property type="term" value="F:ATP binding"/>
    <property type="evidence" value="ECO:0007669"/>
    <property type="project" value="UniProtKB-KW"/>
</dbReference>
<dbReference type="InterPro" id="IPR001208">
    <property type="entry name" value="MCM_dom"/>
</dbReference>
<dbReference type="Gene3D" id="3.30.1640.10">
    <property type="entry name" value="mini-chromosome maintenance (MCM) complex, chain A, domain 1"/>
    <property type="match status" value="1"/>
</dbReference>
<evidence type="ECO:0000256" key="5">
    <source>
        <dbReference type="ARBA" id="ARBA00022741"/>
    </source>
</evidence>
<feature type="transmembrane region" description="Helical" evidence="16">
    <location>
        <begin position="922"/>
        <end position="940"/>
    </location>
</feature>
<feature type="transmembrane region" description="Helical" evidence="16">
    <location>
        <begin position="1001"/>
        <end position="1022"/>
    </location>
</feature>
<evidence type="ECO:0000256" key="6">
    <source>
        <dbReference type="ARBA" id="ARBA00022801"/>
    </source>
</evidence>
<dbReference type="PRINTS" id="PR01657">
    <property type="entry name" value="MCMFAMILY"/>
</dbReference>
<dbReference type="GO" id="GO:0016887">
    <property type="term" value="F:ATP hydrolysis activity"/>
    <property type="evidence" value="ECO:0007669"/>
    <property type="project" value="RHEA"/>
</dbReference>
<organism evidence="18 19">
    <name type="scientific">Planoprotostelium fungivorum</name>
    <dbReference type="NCBI Taxonomy" id="1890364"/>
    <lineage>
        <taxon>Eukaryota</taxon>
        <taxon>Amoebozoa</taxon>
        <taxon>Evosea</taxon>
        <taxon>Variosea</taxon>
        <taxon>Cavosteliida</taxon>
        <taxon>Cavosteliaceae</taxon>
        <taxon>Planoprotostelium</taxon>
    </lineage>
</organism>
<keyword evidence="10 14" id="KW-0238">DNA-binding</keyword>
<dbReference type="Proteomes" id="UP000241769">
    <property type="component" value="Unassembled WGS sequence"/>
</dbReference>
<reference evidence="18 19" key="1">
    <citation type="journal article" date="2018" name="Genome Biol. Evol.">
        <title>Multiple Roots of Fruiting Body Formation in Amoebozoa.</title>
        <authorList>
            <person name="Hillmann F."/>
            <person name="Forbes G."/>
            <person name="Novohradska S."/>
            <person name="Ferling I."/>
            <person name="Riege K."/>
            <person name="Groth M."/>
            <person name="Westermann M."/>
            <person name="Marz M."/>
            <person name="Spaller T."/>
            <person name="Winckler T."/>
            <person name="Schaap P."/>
            <person name="Glockner G."/>
        </authorList>
    </citation>
    <scope>NUCLEOTIDE SEQUENCE [LARGE SCALE GENOMIC DNA]</scope>
    <source>
        <strain evidence="18 19">Jena</strain>
    </source>
</reference>